<protein>
    <recommendedName>
        <fullName evidence="2">EamA domain-containing protein</fullName>
    </recommendedName>
</protein>
<sequence length="251" mass="27494">MALRYFIAGAVLLPLARKIVLNKETITLTILTTASSALWALGLLYVAPSESAVLSYTMPLFSIPIALVLLSERPKLFEVLGASIGFGGVVIYGFSLSGHMSLLGGILTVLNAVFWASFTVYYRKMKSMDPAVVNASQLLLGSAIFLALSPIGFRFDPSVTFIEDLLFSAILGGSVLFYLWNLMLRLERVGKVTVMAFSIPIISSIEDQLTGEIELNRDSYLGMTTMLLGILLSRKDEMVFKPKLRTHVVKT</sequence>
<accession>F4G0H0</accession>
<feature type="transmembrane region" description="Helical" evidence="1">
    <location>
        <begin position="53"/>
        <end position="70"/>
    </location>
</feature>
<dbReference type="KEGG" id="mcn:Mcup_1755"/>
<dbReference type="eggNOG" id="arCOG00271">
    <property type="taxonomic scope" value="Archaea"/>
</dbReference>
<feature type="transmembrane region" description="Helical" evidence="1">
    <location>
        <begin position="131"/>
        <end position="153"/>
    </location>
</feature>
<keyword evidence="1" id="KW-0472">Membrane</keyword>
<dbReference type="Pfam" id="PF00892">
    <property type="entry name" value="EamA"/>
    <property type="match status" value="2"/>
</dbReference>
<dbReference type="HOGENOM" id="CLU_978689_0_0_2"/>
<name>F4G0H0_METCR</name>
<dbReference type="AlphaFoldDB" id="F4G0H0"/>
<feature type="transmembrane region" description="Helical" evidence="1">
    <location>
        <begin position="77"/>
        <end position="96"/>
    </location>
</feature>
<feature type="transmembrane region" description="Helical" evidence="1">
    <location>
        <begin position="165"/>
        <end position="184"/>
    </location>
</feature>
<evidence type="ECO:0000313" key="3">
    <source>
        <dbReference type="EMBL" id="AEB95857.1"/>
    </source>
</evidence>
<dbReference type="STRING" id="1006006.Mcup_1755"/>
<dbReference type="PATRIC" id="fig|1006006.8.peg.1762"/>
<evidence type="ECO:0000259" key="2">
    <source>
        <dbReference type="Pfam" id="PF00892"/>
    </source>
</evidence>
<feature type="transmembrane region" description="Helical" evidence="1">
    <location>
        <begin position="26"/>
        <end position="47"/>
    </location>
</feature>
<feature type="transmembrane region" description="Helical" evidence="1">
    <location>
        <begin position="102"/>
        <end position="122"/>
    </location>
</feature>
<dbReference type="EMBL" id="CP002656">
    <property type="protein sequence ID" value="AEB95857.1"/>
    <property type="molecule type" value="Genomic_DNA"/>
</dbReference>
<feature type="domain" description="EamA" evidence="2">
    <location>
        <begin position="2"/>
        <end position="91"/>
    </location>
</feature>
<organism evidence="3 4">
    <name type="scientific">Metallosphaera cuprina (strain Ar-4)</name>
    <dbReference type="NCBI Taxonomy" id="1006006"/>
    <lineage>
        <taxon>Archaea</taxon>
        <taxon>Thermoproteota</taxon>
        <taxon>Thermoprotei</taxon>
        <taxon>Sulfolobales</taxon>
        <taxon>Sulfolobaceae</taxon>
        <taxon>Metallosphaera</taxon>
    </lineage>
</organism>
<dbReference type="InterPro" id="IPR000620">
    <property type="entry name" value="EamA_dom"/>
</dbReference>
<dbReference type="Proteomes" id="UP000007812">
    <property type="component" value="Chromosome"/>
</dbReference>
<gene>
    <name evidence="3" type="ordered locus">Mcup_1755</name>
</gene>
<evidence type="ECO:0000256" key="1">
    <source>
        <dbReference type="SAM" id="Phobius"/>
    </source>
</evidence>
<reference evidence="3 4" key="1">
    <citation type="journal article" date="2011" name="J. Bacteriol.">
        <title>Complete genome sequence of Metallosphaera cuprina, a metal sulfide-oxidizing archaeon from a hot spring.</title>
        <authorList>
            <person name="Liu L.J."/>
            <person name="You X.Y."/>
            <person name="Zheng H."/>
            <person name="Wang S."/>
            <person name="Jiang C.Y."/>
            <person name="Liu S.J."/>
        </authorList>
    </citation>
    <scope>NUCLEOTIDE SEQUENCE [LARGE SCALE GENOMIC DNA]</scope>
    <source>
        <strain evidence="3 4">Ar-4</strain>
    </source>
</reference>
<feature type="domain" description="EamA" evidence="2">
    <location>
        <begin position="103"/>
        <end position="232"/>
    </location>
</feature>
<keyword evidence="4" id="KW-1185">Reference proteome</keyword>
<dbReference type="PANTHER" id="PTHR22911">
    <property type="entry name" value="ACYL-MALONYL CONDENSING ENZYME-RELATED"/>
    <property type="match status" value="1"/>
</dbReference>
<dbReference type="GO" id="GO:0016020">
    <property type="term" value="C:membrane"/>
    <property type="evidence" value="ECO:0007669"/>
    <property type="project" value="InterPro"/>
</dbReference>
<keyword evidence="1" id="KW-0812">Transmembrane</keyword>
<evidence type="ECO:0000313" key="4">
    <source>
        <dbReference type="Proteomes" id="UP000007812"/>
    </source>
</evidence>
<keyword evidence="1" id="KW-1133">Transmembrane helix</keyword>
<proteinExistence type="predicted"/>
<dbReference type="SUPFAM" id="SSF103481">
    <property type="entry name" value="Multidrug resistance efflux transporter EmrE"/>
    <property type="match status" value="1"/>
</dbReference>
<dbReference type="PANTHER" id="PTHR22911:SF76">
    <property type="entry name" value="EAMA DOMAIN-CONTAINING PROTEIN"/>
    <property type="match status" value="1"/>
</dbReference>
<dbReference type="InterPro" id="IPR037185">
    <property type="entry name" value="EmrE-like"/>
</dbReference>